<evidence type="ECO:0000256" key="1">
    <source>
        <dbReference type="SAM" id="MobiDB-lite"/>
    </source>
</evidence>
<evidence type="ECO:0000313" key="2">
    <source>
        <dbReference type="EMBL" id="KAJ3611652.1"/>
    </source>
</evidence>
<dbReference type="EMBL" id="JANIIK010000037">
    <property type="protein sequence ID" value="KAJ3611652.1"/>
    <property type="molecule type" value="Genomic_DNA"/>
</dbReference>
<protein>
    <submittedName>
        <fullName evidence="2">Uncharacterized protein</fullName>
    </submittedName>
</protein>
<proteinExistence type="predicted"/>
<dbReference type="Proteomes" id="UP001148018">
    <property type="component" value="Unassembled WGS sequence"/>
</dbReference>
<feature type="compositionally biased region" description="Low complexity" evidence="1">
    <location>
        <begin position="51"/>
        <end position="133"/>
    </location>
</feature>
<sequence>MAFDTTMNGALEANDGPLRVRLVSYELTLNKPSTGNEQKTPPSPKCPPQRVDSVPVDSVPVDSVPVDSVPVDSVPVDSVPVDSVPVDSVPVDSVPVDSVPVDSVPVDSVPVDSVPVDSVPVDSVPVDSVPVDVHQPVHHDTNSLTRPTQEGDKQSERERLGSGTWHAALCSGGGGTAVRGEKHMN</sequence>
<feature type="region of interest" description="Disordered" evidence="1">
    <location>
        <begin position="29"/>
        <end position="185"/>
    </location>
</feature>
<feature type="compositionally biased region" description="Polar residues" evidence="1">
    <location>
        <begin position="30"/>
        <end position="40"/>
    </location>
</feature>
<reference evidence="2" key="1">
    <citation type="submission" date="2022-07" db="EMBL/GenBank/DDBJ databases">
        <title>Chromosome-level genome of Muraenolepis orangiensis.</title>
        <authorList>
            <person name="Kim J."/>
        </authorList>
    </citation>
    <scope>NUCLEOTIDE SEQUENCE</scope>
    <source>
        <strain evidence="2">KU_S4_2022</strain>
        <tissue evidence="2">Muscle</tissue>
    </source>
</reference>
<gene>
    <name evidence="2" type="ORF">NHX12_021667</name>
</gene>
<keyword evidence="3" id="KW-1185">Reference proteome</keyword>
<accession>A0A9Q0ISK2</accession>
<dbReference type="AlphaFoldDB" id="A0A9Q0ISK2"/>
<organism evidence="2 3">
    <name type="scientific">Muraenolepis orangiensis</name>
    <name type="common">Patagonian moray cod</name>
    <dbReference type="NCBI Taxonomy" id="630683"/>
    <lineage>
        <taxon>Eukaryota</taxon>
        <taxon>Metazoa</taxon>
        <taxon>Chordata</taxon>
        <taxon>Craniata</taxon>
        <taxon>Vertebrata</taxon>
        <taxon>Euteleostomi</taxon>
        <taxon>Actinopterygii</taxon>
        <taxon>Neopterygii</taxon>
        <taxon>Teleostei</taxon>
        <taxon>Neoteleostei</taxon>
        <taxon>Acanthomorphata</taxon>
        <taxon>Zeiogadaria</taxon>
        <taxon>Gadariae</taxon>
        <taxon>Gadiformes</taxon>
        <taxon>Muraenolepidoidei</taxon>
        <taxon>Muraenolepididae</taxon>
        <taxon>Muraenolepis</taxon>
    </lineage>
</organism>
<feature type="compositionally biased region" description="Basic and acidic residues" evidence="1">
    <location>
        <begin position="149"/>
        <end position="160"/>
    </location>
</feature>
<comment type="caution">
    <text evidence="2">The sequence shown here is derived from an EMBL/GenBank/DDBJ whole genome shotgun (WGS) entry which is preliminary data.</text>
</comment>
<evidence type="ECO:0000313" key="3">
    <source>
        <dbReference type="Proteomes" id="UP001148018"/>
    </source>
</evidence>
<name>A0A9Q0ISK2_9TELE</name>